<accession>A0A1E3IY75</accession>
<dbReference type="EMBL" id="AWGH01000016">
    <property type="protein sequence ID" value="ODN93549.1"/>
    <property type="molecule type" value="Genomic_DNA"/>
</dbReference>
<dbReference type="GeneID" id="30194627"/>
<organism evidence="2 3">
    <name type="scientific">Cryptococcus wingfieldii CBS 7118</name>
    <dbReference type="NCBI Taxonomy" id="1295528"/>
    <lineage>
        <taxon>Eukaryota</taxon>
        <taxon>Fungi</taxon>
        <taxon>Dikarya</taxon>
        <taxon>Basidiomycota</taxon>
        <taxon>Agaricomycotina</taxon>
        <taxon>Tremellomycetes</taxon>
        <taxon>Tremellales</taxon>
        <taxon>Cryptococcaceae</taxon>
        <taxon>Cryptococcus</taxon>
    </lineage>
</organism>
<dbReference type="OrthoDB" id="10481145at2759"/>
<sequence length="139" mass="14908">MSNSLPSNHPGPKSTSNPTPTTTASPTPHYSAAAQCSAAPGTTDALPDRVQANDPETDSCVTLVVPAPSSTRSEVSYQEPLSLPSTSFVICLWPLPKKLDACLQHYGLLETIPEQELKPFALRAFLRNSRLNVLRPISP</sequence>
<name>A0A1E3IY75_9TREE</name>
<dbReference type="Proteomes" id="UP000094819">
    <property type="component" value="Unassembled WGS sequence"/>
</dbReference>
<dbReference type="AlphaFoldDB" id="A0A1E3IY75"/>
<evidence type="ECO:0000313" key="3">
    <source>
        <dbReference type="Proteomes" id="UP000094819"/>
    </source>
</evidence>
<evidence type="ECO:0000313" key="2">
    <source>
        <dbReference type="EMBL" id="ODN93549.1"/>
    </source>
</evidence>
<gene>
    <name evidence="2" type="ORF">L198_05414</name>
</gene>
<protein>
    <submittedName>
        <fullName evidence="2">Uncharacterized protein</fullName>
    </submittedName>
</protein>
<proteinExistence type="predicted"/>
<comment type="caution">
    <text evidence="2">The sequence shown here is derived from an EMBL/GenBank/DDBJ whole genome shotgun (WGS) entry which is preliminary data.</text>
</comment>
<evidence type="ECO:0000256" key="1">
    <source>
        <dbReference type="SAM" id="MobiDB-lite"/>
    </source>
</evidence>
<reference evidence="2 3" key="1">
    <citation type="submission" date="2016-06" db="EMBL/GenBank/DDBJ databases">
        <title>Evolution of pathogenesis and genome organization in the Tremellales.</title>
        <authorList>
            <person name="Cuomo C."/>
            <person name="Litvintseva A."/>
            <person name="Heitman J."/>
            <person name="Chen Y."/>
            <person name="Sun S."/>
            <person name="Springer D."/>
            <person name="Dromer F."/>
            <person name="Young S."/>
            <person name="Zeng Q."/>
            <person name="Chapman S."/>
            <person name="Gujja S."/>
            <person name="Saif S."/>
            <person name="Birren B."/>
        </authorList>
    </citation>
    <scope>NUCLEOTIDE SEQUENCE [LARGE SCALE GENOMIC DNA]</scope>
    <source>
        <strain evidence="2 3">CBS 7118</strain>
    </source>
</reference>
<feature type="region of interest" description="Disordered" evidence="1">
    <location>
        <begin position="1"/>
        <end position="59"/>
    </location>
</feature>
<keyword evidence="3" id="KW-1185">Reference proteome</keyword>
<feature type="compositionally biased region" description="Low complexity" evidence="1">
    <location>
        <begin position="10"/>
        <end position="34"/>
    </location>
</feature>
<dbReference type="RefSeq" id="XP_019030654.1">
    <property type="nucleotide sequence ID" value="XM_019177501.1"/>
</dbReference>